<name>A0ABQ5A875_9ASTR</name>
<reference evidence="2" key="1">
    <citation type="journal article" date="2022" name="Int. J. Mol. Sci.">
        <title>Draft Genome of Tanacetum Coccineum: Genomic Comparison of Closely Related Tanacetum-Family Plants.</title>
        <authorList>
            <person name="Yamashiro T."/>
            <person name="Shiraishi A."/>
            <person name="Nakayama K."/>
            <person name="Satake H."/>
        </authorList>
    </citation>
    <scope>NUCLEOTIDE SEQUENCE</scope>
</reference>
<dbReference type="EMBL" id="BQNB010011965">
    <property type="protein sequence ID" value="GJS97477.1"/>
    <property type="molecule type" value="Genomic_DNA"/>
</dbReference>
<sequence length="114" mass="12656">MSKVLQERGFGSPPSSTETNPQDHVKSILTAKADLAGIRHIGSGPYAISDSLYSNKFSKTVPFSRRRHGFSIIDDMDMTSGVVLGMPFCKKFVSCQKIMERIAHGDECERMDDE</sequence>
<dbReference type="Proteomes" id="UP001151760">
    <property type="component" value="Unassembled WGS sequence"/>
</dbReference>
<evidence type="ECO:0000313" key="2">
    <source>
        <dbReference type="EMBL" id="GJS97477.1"/>
    </source>
</evidence>
<accession>A0ABQ5A875</accession>
<keyword evidence="3" id="KW-1185">Reference proteome</keyword>
<feature type="region of interest" description="Disordered" evidence="1">
    <location>
        <begin position="1"/>
        <end position="24"/>
    </location>
</feature>
<evidence type="ECO:0000313" key="3">
    <source>
        <dbReference type="Proteomes" id="UP001151760"/>
    </source>
</evidence>
<proteinExistence type="predicted"/>
<evidence type="ECO:0000256" key="1">
    <source>
        <dbReference type="SAM" id="MobiDB-lite"/>
    </source>
</evidence>
<gene>
    <name evidence="2" type="ORF">Tco_0804445</name>
</gene>
<organism evidence="2 3">
    <name type="scientific">Tanacetum coccineum</name>
    <dbReference type="NCBI Taxonomy" id="301880"/>
    <lineage>
        <taxon>Eukaryota</taxon>
        <taxon>Viridiplantae</taxon>
        <taxon>Streptophyta</taxon>
        <taxon>Embryophyta</taxon>
        <taxon>Tracheophyta</taxon>
        <taxon>Spermatophyta</taxon>
        <taxon>Magnoliopsida</taxon>
        <taxon>eudicotyledons</taxon>
        <taxon>Gunneridae</taxon>
        <taxon>Pentapetalae</taxon>
        <taxon>asterids</taxon>
        <taxon>campanulids</taxon>
        <taxon>Asterales</taxon>
        <taxon>Asteraceae</taxon>
        <taxon>Asteroideae</taxon>
        <taxon>Anthemideae</taxon>
        <taxon>Anthemidinae</taxon>
        <taxon>Tanacetum</taxon>
    </lineage>
</organism>
<protein>
    <submittedName>
        <fullName evidence="2">Uncharacterized protein</fullName>
    </submittedName>
</protein>
<comment type="caution">
    <text evidence="2">The sequence shown here is derived from an EMBL/GenBank/DDBJ whole genome shotgun (WGS) entry which is preliminary data.</text>
</comment>
<reference evidence="2" key="2">
    <citation type="submission" date="2022-01" db="EMBL/GenBank/DDBJ databases">
        <authorList>
            <person name="Yamashiro T."/>
            <person name="Shiraishi A."/>
            <person name="Satake H."/>
            <person name="Nakayama K."/>
        </authorList>
    </citation>
    <scope>NUCLEOTIDE SEQUENCE</scope>
</reference>